<dbReference type="STRING" id="113226.A0A139I916"/>
<evidence type="ECO:0000256" key="6">
    <source>
        <dbReference type="ARBA" id="ARBA00023004"/>
    </source>
</evidence>
<keyword evidence="6" id="KW-0408">Iron</keyword>
<accession>A0A139I916</accession>
<evidence type="ECO:0000256" key="7">
    <source>
        <dbReference type="ARBA" id="ARBA00023033"/>
    </source>
</evidence>
<dbReference type="GO" id="GO:0004497">
    <property type="term" value="F:monooxygenase activity"/>
    <property type="evidence" value="ECO:0007669"/>
    <property type="project" value="UniProtKB-KW"/>
</dbReference>
<keyword evidence="10" id="KW-1185">Reference proteome</keyword>
<dbReference type="InterPro" id="IPR001128">
    <property type="entry name" value="Cyt_P450"/>
</dbReference>
<dbReference type="EMBL" id="LFZO01000215">
    <property type="protein sequence ID" value="KXT11210.1"/>
    <property type="molecule type" value="Genomic_DNA"/>
</dbReference>
<keyword evidence="8" id="KW-0812">Transmembrane</keyword>
<keyword evidence="5" id="KW-0560">Oxidoreductase</keyword>
<evidence type="ECO:0000256" key="4">
    <source>
        <dbReference type="ARBA" id="ARBA00022723"/>
    </source>
</evidence>
<dbReference type="GO" id="GO:0016705">
    <property type="term" value="F:oxidoreductase activity, acting on paired donors, with incorporation or reduction of molecular oxygen"/>
    <property type="evidence" value="ECO:0007669"/>
    <property type="project" value="InterPro"/>
</dbReference>
<evidence type="ECO:0000256" key="5">
    <source>
        <dbReference type="ARBA" id="ARBA00023002"/>
    </source>
</evidence>
<dbReference type="AlphaFoldDB" id="A0A139I916"/>
<keyword evidence="8" id="KW-1133">Transmembrane helix</keyword>
<keyword evidence="7" id="KW-0503">Monooxygenase</keyword>
<evidence type="ECO:0000313" key="10">
    <source>
        <dbReference type="Proteomes" id="UP000073492"/>
    </source>
</evidence>
<dbReference type="GO" id="GO:0020037">
    <property type="term" value="F:heme binding"/>
    <property type="evidence" value="ECO:0007669"/>
    <property type="project" value="InterPro"/>
</dbReference>
<name>A0A139I916_9PEZI</name>
<reference evidence="9 10" key="1">
    <citation type="submission" date="2015-07" db="EMBL/GenBank/DDBJ databases">
        <title>Comparative genomics of the Sigatoka disease complex on banana suggests a link between parallel evolutionary changes in Pseudocercospora fijiensis and Pseudocercospora eumusae and increased virulence on the banana host.</title>
        <authorList>
            <person name="Chang T.-C."/>
            <person name="Salvucci A."/>
            <person name="Crous P.W."/>
            <person name="Stergiopoulos I."/>
        </authorList>
    </citation>
    <scope>NUCLEOTIDE SEQUENCE [LARGE SCALE GENOMIC DNA]</scope>
    <source>
        <strain evidence="9 10">CBS 116634</strain>
    </source>
</reference>
<dbReference type="Gene3D" id="1.10.630.10">
    <property type="entry name" value="Cytochrome P450"/>
    <property type="match status" value="1"/>
</dbReference>
<evidence type="ECO:0000256" key="3">
    <source>
        <dbReference type="ARBA" id="ARBA00022617"/>
    </source>
</evidence>
<gene>
    <name evidence="9" type="ORF">AC579_10008</name>
</gene>
<dbReference type="PANTHER" id="PTHR46206">
    <property type="entry name" value="CYTOCHROME P450"/>
    <property type="match status" value="1"/>
</dbReference>
<dbReference type="GO" id="GO:0005506">
    <property type="term" value="F:iron ion binding"/>
    <property type="evidence" value="ECO:0007669"/>
    <property type="project" value="InterPro"/>
</dbReference>
<comment type="caution">
    <text evidence="9">The sequence shown here is derived from an EMBL/GenBank/DDBJ whole genome shotgun (WGS) entry which is preliminary data.</text>
</comment>
<evidence type="ECO:0000256" key="8">
    <source>
        <dbReference type="SAM" id="Phobius"/>
    </source>
</evidence>
<proteinExistence type="inferred from homology"/>
<dbReference type="PANTHER" id="PTHR46206:SF1">
    <property type="entry name" value="P450, PUTATIVE (EUROFUNG)-RELATED"/>
    <property type="match status" value="1"/>
</dbReference>
<evidence type="ECO:0000256" key="2">
    <source>
        <dbReference type="ARBA" id="ARBA00010617"/>
    </source>
</evidence>
<dbReference type="Proteomes" id="UP000073492">
    <property type="component" value="Unassembled WGS sequence"/>
</dbReference>
<feature type="transmembrane region" description="Helical" evidence="8">
    <location>
        <begin position="96"/>
        <end position="114"/>
    </location>
</feature>
<organism evidence="9 10">
    <name type="scientific">Pseudocercospora musae</name>
    <dbReference type="NCBI Taxonomy" id="113226"/>
    <lineage>
        <taxon>Eukaryota</taxon>
        <taxon>Fungi</taxon>
        <taxon>Dikarya</taxon>
        <taxon>Ascomycota</taxon>
        <taxon>Pezizomycotina</taxon>
        <taxon>Dothideomycetes</taxon>
        <taxon>Dothideomycetidae</taxon>
        <taxon>Mycosphaerellales</taxon>
        <taxon>Mycosphaerellaceae</taxon>
        <taxon>Pseudocercospora</taxon>
    </lineage>
</organism>
<dbReference type="Pfam" id="PF00067">
    <property type="entry name" value="p450"/>
    <property type="match status" value="1"/>
</dbReference>
<comment type="cofactor">
    <cofactor evidence="1">
        <name>heme</name>
        <dbReference type="ChEBI" id="CHEBI:30413"/>
    </cofactor>
</comment>
<keyword evidence="4" id="KW-0479">Metal-binding</keyword>
<dbReference type="InterPro" id="IPR036396">
    <property type="entry name" value="Cyt_P450_sf"/>
</dbReference>
<dbReference type="SUPFAM" id="SSF48264">
    <property type="entry name" value="Cytochrome P450"/>
    <property type="match status" value="1"/>
</dbReference>
<comment type="similarity">
    <text evidence="2">Belongs to the cytochrome P450 family.</text>
</comment>
<evidence type="ECO:0000313" key="9">
    <source>
        <dbReference type="EMBL" id="KXT11210.1"/>
    </source>
</evidence>
<sequence length="288" mass="32634">MLAGQYAFTHPELLHHTFHEEVIHRNLARKLASLIPSTWDEVKYQVDHTLGRSSEQWKEVQVLQTMTLVVAAISNRMIIGLPLCRDAKFRDLSARLAAGIMFVVMLVQLSPMLLQPINLTLPVIEKRLADIEHEASDPDEKGHSSIPDDYLTWQIRLAKERGETKEYDADWITRRLMPLESAAIHTSSFTIANVLLDLLASDPKLGYIEAIREEAETIYREANGQWTKKDLPRMVKTDSAIRESMRVSGFGVRGVQRKVTDKNGLKGEEGWTAPTLFDSAELESTRTT</sequence>
<keyword evidence="3" id="KW-0349">Heme</keyword>
<evidence type="ECO:0000256" key="1">
    <source>
        <dbReference type="ARBA" id="ARBA00001971"/>
    </source>
</evidence>
<dbReference type="CDD" id="cd11041">
    <property type="entry name" value="CYP503A1-like"/>
    <property type="match status" value="1"/>
</dbReference>
<protein>
    <submittedName>
        <fullName evidence="9">Uncharacterized protein</fullName>
    </submittedName>
</protein>
<keyword evidence="8" id="KW-0472">Membrane</keyword>